<name>A0A7D8ULA0_9HELO</name>
<evidence type="ECO:0000313" key="2">
    <source>
        <dbReference type="EMBL" id="TVY45713.1"/>
    </source>
</evidence>
<evidence type="ECO:0000259" key="1">
    <source>
        <dbReference type="PROSITE" id="PS50181"/>
    </source>
</evidence>
<reference evidence="2 3" key="1">
    <citation type="submission" date="2018-05" db="EMBL/GenBank/DDBJ databases">
        <title>Whole genome sequencing for identification of molecular markers to develop diagnostic detection tools for the regulated plant pathogen Lachnellula willkommii.</title>
        <authorList>
            <person name="Giroux E."/>
            <person name="Bilodeau G."/>
        </authorList>
    </citation>
    <scope>NUCLEOTIDE SEQUENCE [LARGE SCALE GENOMIC DNA]</scope>
    <source>
        <strain evidence="2 3">CBS 625.97</strain>
    </source>
</reference>
<evidence type="ECO:0000313" key="3">
    <source>
        <dbReference type="Proteomes" id="UP000481288"/>
    </source>
</evidence>
<comment type="caution">
    <text evidence="2">The sequence shown here is derived from an EMBL/GenBank/DDBJ whole genome shotgun (WGS) entry which is preliminary data.</text>
</comment>
<dbReference type="SUPFAM" id="SSF81383">
    <property type="entry name" value="F-box domain"/>
    <property type="match status" value="1"/>
</dbReference>
<dbReference type="EMBL" id="QGMG01001653">
    <property type="protein sequence ID" value="TVY45713.1"/>
    <property type="molecule type" value="Genomic_DNA"/>
</dbReference>
<sequence length="472" mass="54809">MSPCSKSISHQESTTLLSLPVDLQSLIIPYLDFTSLISLAQTSHFFRDLTSPQRQHFVGRLLEIECLPNNGGEVTLDLRKVFPTIVRYACTRCLKILPHTKFDNHALLRLRFRKPPANARAGKQLCNWTSGDARAQGLKRQADLKNNTFENWILREHPLIFSPTPEVGESYSIGTCRHRRTCNECKFQTGFWGRNINMDLGWCHRNDNQNVGTASMPIIKSRQVYAYHDASQRFFPSLFPYAGAFPARRSIYRERLIDRQPWCLYATRCPGCERWQEFAAFRQPRMPKSHPRDAPRWDVHWDGEMGGWRCNGCVAAASGEQELGKQLVVFWKTLADSEAGLMDYFLQEGWHNIGYLEHENKEFSWTRVYRRARVESQLLREVPSPKEIAKMSVEARRELYGIWKQFLQEQGEWGSGDLVKSPWFKHWSYGYEAMEKRAEFLRACTDRVEADPGILVEYALRGEGYEAMQMAY</sequence>
<feature type="domain" description="F-box" evidence="1">
    <location>
        <begin position="13"/>
        <end position="60"/>
    </location>
</feature>
<organism evidence="2 3">
    <name type="scientific">Lachnellula cervina</name>
    <dbReference type="NCBI Taxonomy" id="1316786"/>
    <lineage>
        <taxon>Eukaryota</taxon>
        <taxon>Fungi</taxon>
        <taxon>Dikarya</taxon>
        <taxon>Ascomycota</taxon>
        <taxon>Pezizomycotina</taxon>
        <taxon>Leotiomycetes</taxon>
        <taxon>Helotiales</taxon>
        <taxon>Lachnaceae</taxon>
        <taxon>Lachnellula</taxon>
    </lineage>
</organism>
<keyword evidence="3" id="KW-1185">Reference proteome</keyword>
<dbReference type="CDD" id="cd09917">
    <property type="entry name" value="F-box_SF"/>
    <property type="match status" value="1"/>
</dbReference>
<dbReference type="AlphaFoldDB" id="A0A7D8ULA0"/>
<accession>A0A7D8ULA0</accession>
<gene>
    <name evidence="2" type="ORF">LCER1_G008404</name>
</gene>
<dbReference type="OrthoDB" id="3481585at2759"/>
<dbReference type="PROSITE" id="PS50181">
    <property type="entry name" value="FBOX"/>
    <property type="match status" value="1"/>
</dbReference>
<dbReference type="InterPro" id="IPR001810">
    <property type="entry name" value="F-box_dom"/>
</dbReference>
<dbReference type="InterPro" id="IPR036047">
    <property type="entry name" value="F-box-like_dom_sf"/>
</dbReference>
<dbReference type="Proteomes" id="UP000481288">
    <property type="component" value="Unassembled WGS sequence"/>
</dbReference>
<protein>
    <recommendedName>
        <fullName evidence="1">F-box domain-containing protein</fullName>
    </recommendedName>
</protein>
<proteinExistence type="predicted"/>